<dbReference type="HAMAP" id="MF_00028">
    <property type="entry name" value="CobQ"/>
    <property type="match status" value="1"/>
</dbReference>
<evidence type="ECO:0000256" key="4">
    <source>
        <dbReference type="HAMAP-Rule" id="MF_00028"/>
    </source>
</evidence>
<keyword evidence="8" id="KW-1185">Reference proteome</keyword>
<dbReference type="Pfam" id="PF07685">
    <property type="entry name" value="GATase_3"/>
    <property type="match status" value="1"/>
</dbReference>
<dbReference type="GO" id="GO:0015420">
    <property type="term" value="F:ABC-type vitamin B12 transporter activity"/>
    <property type="evidence" value="ECO:0007669"/>
    <property type="project" value="UniProtKB-UniRule"/>
</dbReference>
<dbReference type="Gene3D" id="3.40.50.880">
    <property type="match status" value="1"/>
</dbReference>
<dbReference type="UniPathway" id="UPA00148"/>
<dbReference type="PANTHER" id="PTHR21343">
    <property type="entry name" value="DETHIOBIOTIN SYNTHETASE"/>
    <property type="match status" value="1"/>
</dbReference>
<keyword evidence="2 4" id="KW-0169">Cobalamin biosynthesis</keyword>
<dbReference type="NCBIfam" id="NF001989">
    <property type="entry name" value="PRK00784.1"/>
    <property type="match status" value="1"/>
</dbReference>
<dbReference type="Gene3D" id="3.40.50.300">
    <property type="entry name" value="P-loop containing nucleotide triphosphate hydrolases"/>
    <property type="match status" value="1"/>
</dbReference>
<proteinExistence type="inferred from homology"/>
<dbReference type="InterPro" id="IPR033949">
    <property type="entry name" value="CobQ_GATase1"/>
</dbReference>
<sequence>MSPAARGALLIAGTTSDAGKSVLTAAICRWLARQGVRVAPFKAQNMSNNSAVCLDPRTGAGAELGRAQAMQAAAAGAVPEPAMNPILLKPGGERTSQVVVLGRPLAEASAQSYQSLKKRLLGTVLDAFDDLRSRYDVVVCEGAGSPTEINLREGDLANLGLARARSLPALVVGDIDRGGVFAAFHGTVALLDAADQALICGFLVNRFRGDPALLAPGLRMIEDHTGRPVLGVVPYLRDIWLDAEDSLTLQGRPLPAAAAPAPGREPLTVTVVHLPRVSNFTDVDALMLEPGVEVSFTTSARGIAEADLVVVPGTKATVSDLSWLRERGIADALMARAARGGVLLGICGGYQMFGKNIDDPVESRGGRVEGLGLLPVVTRFAADKTLARPRGFGLGQPVDSGYEIHHGVVSAHGGEPLFTDGAGVPLDGCVSGNVIGTLWHGTLESDGYRRAFLRWTAQRARRSFEPRSDTDFAAARLAQYDRLADAVAEHVDTDALWRLIEHGPTPGLRLLPPGA</sequence>
<dbReference type="Pfam" id="PF01656">
    <property type="entry name" value="CbiA"/>
    <property type="match status" value="1"/>
</dbReference>
<keyword evidence="3 4" id="KW-0315">Glutamine amidotransferase</keyword>
<dbReference type="SUPFAM" id="SSF52317">
    <property type="entry name" value="Class I glutamine amidotransferase-like"/>
    <property type="match status" value="1"/>
</dbReference>
<dbReference type="GO" id="GO:0003824">
    <property type="term" value="F:catalytic activity"/>
    <property type="evidence" value="ECO:0007669"/>
    <property type="project" value="InterPro"/>
</dbReference>
<evidence type="ECO:0000313" key="8">
    <source>
        <dbReference type="Proteomes" id="UP000677913"/>
    </source>
</evidence>
<evidence type="ECO:0000256" key="2">
    <source>
        <dbReference type="ARBA" id="ARBA00022573"/>
    </source>
</evidence>
<dbReference type="SUPFAM" id="SSF52540">
    <property type="entry name" value="P-loop containing nucleoside triphosphate hydrolases"/>
    <property type="match status" value="1"/>
</dbReference>
<dbReference type="AlphaFoldDB" id="A0A8J8BE59"/>
<gene>
    <name evidence="4" type="primary">cobQ</name>
    <name evidence="7" type="ORF">KGA66_28215</name>
</gene>
<accession>A0A8J8BE59</accession>
<dbReference type="CDD" id="cd01750">
    <property type="entry name" value="GATase1_CobQ"/>
    <property type="match status" value="1"/>
</dbReference>
<name>A0A8J8BE59_9ACTN</name>
<dbReference type="Proteomes" id="UP000677913">
    <property type="component" value="Unassembled WGS sequence"/>
</dbReference>
<dbReference type="InterPro" id="IPR011698">
    <property type="entry name" value="GATase_3"/>
</dbReference>
<evidence type="ECO:0000259" key="5">
    <source>
        <dbReference type="Pfam" id="PF01656"/>
    </source>
</evidence>
<dbReference type="InterPro" id="IPR027417">
    <property type="entry name" value="P-loop_NTPase"/>
</dbReference>
<protein>
    <recommendedName>
        <fullName evidence="4">Cobyric acid synthase</fullName>
    </recommendedName>
</protein>
<dbReference type="InterPro" id="IPR029062">
    <property type="entry name" value="Class_I_gatase-like"/>
</dbReference>
<dbReference type="InterPro" id="IPR004459">
    <property type="entry name" value="CobQ_synth"/>
</dbReference>
<dbReference type="RefSeq" id="WP_211472514.1">
    <property type="nucleotide sequence ID" value="NZ_JAGSXH010000235.1"/>
</dbReference>
<dbReference type="PANTHER" id="PTHR21343:SF1">
    <property type="entry name" value="COBYRIC ACID SYNTHASE"/>
    <property type="match status" value="1"/>
</dbReference>
<evidence type="ECO:0000259" key="6">
    <source>
        <dbReference type="Pfam" id="PF07685"/>
    </source>
</evidence>
<dbReference type="EMBL" id="JAGSXH010000235">
    <property type="protein sequence ID" value="MBS2966952.1"/>
    <property type="molecule type" value="Genomic_DNA"/>
</dbReference>
<dbReference type="GO" id="GO:0009236">
    <property type="term" value="P:cobalamin biosynthetic process"/>
    <property type="evidence" value="ECO:0007669"/>
    <property type="project" value="UniProtKB-UniRule"/>
</dbReference>
<evidence type="ECO:0000256" key="1">
    <source>
        <dbReference type="ARBA" id="ARBA00004953"/>
    </source>
</evidence>
<comment type="similarity">
    <text evidence="4">Belongs to the CobB/CobQ family. CobQ subfamily.</text>
</comment>
<dbReference type="PROSITE" id="PS51274">
    <property type="entry name" value="GATASE_COBBQ"/>
    <property type="match status" value="1"/>
</dbReference>
<evidence type="ECO:0000313" key="7">
    <source>
        <dbReference type="EMBL" id="MBS2966952.1"/>
    </source>
</evidence>
<feature type="domain" description="CobQ/CobB/MinD/ParA nucleotide binding" evidence="5">
    <location>
        <begin position="10"/>
        <end position="240"/>
    </location>
</feature>
<organism evidence="7 8">
    <name type="scientific">Actinocrinis puniceicyclus</name>
    <dbReference type="NCBI Taxonomy" id="977794"/>
    <lineage>
        <taxon>Bacteria</taxon>
        <taxon>Bacillati</taxon>
        <taxon>Actinomycetota</taxon>
        <taxon>Actinomycetes</taxon>
        <taxon>Catenulisporales</taxon>
        <taxon>Actinospicaceae</taxon>
        <taxon>Actinocrinis</taxon>
    </lineage>
</organism>
<comment type="caution">
    <text evidence="7">The sequence shown here is derived from an EMBL/GenBank/DDBJ whole genome shotgun (WGS) entry which is preliminary data.</text>
</comment>
<reference evidence="7" key="1">
    <citation type="submission" date="2021-04" db="EMBL/GenBank/DDBJ databases">
        <title>Genome based classification of Actinospica acidithermotolerans sp. nov., an actinobacterium isolated from an Indonesian hot spring.</title>
        <authorList>
            <person name="Kusuma A.B."/>
            <person name="Putra K.E."/>
            <person name="Nafisah S."/>
            <person name="Loh J."/>
            <person name="Nouioui I."/>
            <person name="Goodfellow M."/>
        </authorList>
    </citation>
    <scope>NUCLEOTIDE SEQUENCE</scope>
    <source>
        <strain evidence="7">DSM 45618</strain>
    </source>
</reference>
<comment type="function">
    <text evidence="4">Catalyzes amidations at positions B, D, E, and G on adenosylcobyrinic A,C-diamide. NH(2) groups are provided by glutamine, and one molecule of ATP is hydrogenolyzed for each amidation.</text>
</comment>
<dbReference type="InterPro" id="IPR002586">
    <property type="entry name" value="CobQ/CobB/MinD/ParA_Nub-bd_dom"/>
</dbReference>
<dbReference type="NCBIfam" id="TIGR00313">
    <property type="entry name" value="cobQ"/>
    <property type="match status" value="1"/>
</dbReference>
<evidence type="ECO:0000256" key="3">
    <source>
        <dbReference type="ARBA" id="ARBA00022962"/>
    </source>
</evidence>
<feature type="domain" description="CobB/CobQ-like glutamine amidotransferase" evidence="6">
    <location>
        <begin position="268"/>
        <end position="446"/>
    </location>
</feature>
<feature type="active site" description="Nucleophile" evidence="4">
    <location>
        <position position="347"/>
    </location>
</feature>
<comment type="pathway">
    <text evidence="1 4">Cofactor biosynthesis; adenosylcobalamin biosynthesis.</text>
</comment>
<feature type="active site" evidence="4">
    <location>
        <position position="440"/>
    </location>
</feature>